<dbReference type="SUPFAM" id="SSF51197">
    <property type="entry name" value="Clavaminate synthase-like"/>
    <property type="match status" value="1"/>
</dbReference>
<name>A0ABV3WR52_9HYPH</name>
<dbReference type="EMBL" id="JAZHFV010000002">
    <property type="protein sequence ID" value="MEX4007144.1"/>
    <property type="molecule type" value="Genomic_DNA"/>
</dbReference>
<organism evidence="1 2">
    <name type="scientific">Neoaquamicrobium sediminum</name>
    <dbReference type="NCBI Taxonomy" id="1849104"/>
    <lineage>
        <taxon>Bacteria</taxon>
        <taxon>Pseudomonadati</taxon>
        <taxon>Pseudomonadota</taxon>
        <taxon>Alphaproteobacteria</taxon>
        <taxon>Hyphomicrobiales</taxon>
        <taxon>Phyllobacteriaceae</taxon>
        <taxon>Neoaquamicrobium</taxon>
    </lineage>
</organism>
<evidence type="ECO:0000313" key="1">
    <source>
        <dbReference type="EMBL" id="MEX4007144.1"/>
    </source>
</evidence>
<sequence length="312" mass="35134">MRGTFHFEADNLSTEWNKKIVPVRHDLATNPLFADEALAKLIEGNPQAIREVSTMDPGREDRASWKRASFEDMSGMEILQAVRDGLLWINVAEAGSFDPRYQAIIDKLLGDLAAQVPGLKTFQHRIGLLISSPNARVFYHCDIPGQGLMHVRGEKTIWIYPDGDPFLPQEALERVVTGLSYEEIDYDPSFEEKATVLHLKPGMGALWPLNYPHRVVNGDSLNVSFTVEYWTDEIRRHYLVNLANGVGRHFVGWKPRSRAISGPVFWMKAGFAAAWKLSGAKKRFAAKIKPDFSISKKKQLEAASQPFKEAAE</sequence>
<dbReference type="Proteomes" id="UP001559025">
    <property type="component" value="Unassembled WGS sequence"/>
</dbReference>
<dbReference type="Gene3D" id="2.60.120.650">
    <property type="entry name" value="Cupin"/>
    <property type="match status" value="1"/>
</dbReference>
<protein>
    <recommendedName>
        <fullName evidence="3">JmjC domain-containing protein</fullName>
    </recommendedName>
</protein>
<comment type="caution">
    <text evidence="1">The sequence shown here is derived from an EMBL/GenBank/DDBJ whole genome shotgun (WGS) entry which is preliminary data.</text>
</comment>
<evidence type="ECO:0008006" key="3">
    <source>
        <dbReference type="Google" id="ProtNLM"/>
    </source>
</evidence>
<dbReference type="RefSeq" id="WP_368802353.1">
    <property type="nucleotide sequence ID" value="NZ_JAZHFV010000002.1"/>
</dbReference>
<evidence type="ECO:0000313" key="2">
    <source>
        <dbReference type="Proteomes" id="UP001559025"/>
    </source>
</evidence>
<gene>
    <name evidence="1" type="ORF">V1479_07500</name>
</gene>
<reference evidence="1 2" key="1">
    <citation type="submission" date="2024-01" db="EMBL/GenBank/DDBJ databases">
        <title>New evidence supports the origin of RcGTA from prophage.</title>
        <authorList>
            <person name="Xu Y."/>
            <person name="Liu B."/>
            <person name="Chen F."/>
        </authorList>
    </citation>
    <scope>NUCLEOTIDE SEQUENCE [LARGE SCALE GENOMIC DNA]</scope>
    <source>
        <strain evidence="1 2">CBW1107-2</strain>
    </source>
</reference>
<accession>A0ABV3WR52</accession>
<keyword evidence="2" id="KW-1185">Reference proteome</keyword>
<proteinExistence type="predicted"/>